<evidence type="ECO:0000256" key="1">
    <source>
        <dbReference type="SAM" id="MobiDB-lite"/>
    </source>
</evidence>
<dbReference type="GeneID" id="68115409"/>
<feature type="region of interest" description="Disordered" evidence="1">
    <location>
        <begin position="155"/>
        <end position="187"/>
    </location>
</feature>
<sequence>MNVHLLDMDDFRIQAMDIFGTLDHSRVLIFKFKMSELISLHVHSLNIHSTNVTIDASEKRHLDLKPMFTSQKLYLIINVGCEKRWKLEPKKKKKNQIGLTTQHVFEGHSEIVFEQKMNSNQQHDDVERTSWTISFLVMSKKVFKQDTCVAEGKITLEENSGNDDNNNPLEDNENLNTTNTTNTTTTIDYNLPLDSIQSEKLMKRTFSTNTITMTLHLTLLITKTQRPNHPPRLKTPSHPRICSSDAKGEVVVVVPTTRRQSNGCCDGGGDSTATRTNEKEHSVPSPAAVIVVGERNNMGDDEEDDIESIPHEVGTFKLVSYDFTSKDCIHFQYTNPTRERITVWIYTSLDFSFEASQLIFANERIKYYQDHYWLEELTRHENLTQHFNHHLGHSSSLKRKPKFKKVVKHEWMISPTQQQNSQSYSTKDDQDGFNDCVDSMVVWFTCLKFSHRLMREGLMAIEIVLNQHNFEGNIEKKNETMLKHVMHLLMAMDI</sequence>
<reference evidence="2 3" key="1">
    <citation type="journal article" date="2019" name="Sci. Rep.">
        <title>Nanopore sequencing improves the draft genome of the human pathogenic amoeba Naegleria fowleri.</title>
        <authorList>
            <person name="Liechti N."/>
            <person name="Schurch N."/>
            <person name="Bruggmann R."/>
            <person name="Wittwer M."/>
        </authorList>
    </citation>
    <scope>NUCLEOTIDE SEQUENCE [LARGE SCALE GENOMIC DNA]</scope>
    <source>
        <strain evidence="2 3">ATCC 30894</strain>
    </source>
</reference>
<name>A0A6A5B7K7_NAEFO</name>
<gene>
    <name evidence="2" type="ORF">FDP41_008191</name>
</gene>
<evidence type="ECO:0000313" key="2">
    <source>
        <dbReference type="EMBL" id="KAF0973487.1"/>
    </source>
</evidence>
<accession>A0A6A5B7K7</accession>
<proteinExistence type="predicted"/>
<dbReference type="VEuPathDB" id="AmoebaDB:NfTy_091500"/>
<dbReference type="RefSeq" id="XP_044558200.1">
    <property type="nucleotide sequence ID" value="XM_044712018.1"/>
</dbReference>
<dbReference type="Proteomes" id="UP000444721">
    <property type="component" value="Unassembled WGS sequence"/>
</dbReference>
<comment type="caution">
    <text evidence="2">The sequence shown here is derived from an EMBL/GenBank/DDBJ whole genome shotgun (WGS) entry which is preliminary data.</text>
</comment>
<dbReference type="VEuPathDB" id="AmoebaDB:NF0003480"/>
<protein>
    <submittedName>
        <fullName evidence="2">Uncharacterized protein</fullName>
    </submittedName>
</protein>
<dbReference type="OrthoDB" id="10528018at2759"/>
<feature type="compositionally biased region" description="Low complexity" evidence="1">
    <location>
        <begin position="162"/>
        <end position="186"/>
    </location>
</feature>
<feature type="region of interest" description="Disordered" evidence="1">
    <location>
        <begin position="261"/>
        <end position="284"/>
    </location>
</feature>
<organism evidence="2 3">
    <name type="scientific">Naegleria fowleri</name>
    <name type="common">Brain eating amoeba</name>
    <dbReference type="NCBI Taxonomy" id="5763"/>
    <lineage>
        <taxon>Eukaryota</taxon>
        <taxon>Discoba</taxon>
        <taxon>Heterolobosea</taxon>
        <taxon>Tetramitia</taxon>
        <taxon>Eutetramitia</taxon>
        <taxon>Vahlkampfiidae</taxon>
        <taxon>Naegleria</taxon>
    </lineage>
</organism>
<evidence type="ECO:0000313" key="3">
    <source>
        <dbReference type="Proteomes" id="UP000444721"/>
    </source>
</evidence>
<dbReference type="EMBL" id="VFQX01000060">
    <property type="protein sequence ID" value="KAF0973487.1"/>
    <property type="molecule type" value="Genomic_DNA"/>
</dbReference>
<dbReference type="VEuPathDB" id="AmoebaDB:FDP41_008191"/>
<keyword evidence="3" id="KW-1185">Reference proteome</keyword>
<dbReference type="AlphaFoldDB" id="A0A6A5B7K7"/>